<evidence type="ECO:0000256" key="5">
    <source>
        <dbReference type="ARBA" id="ARBA00022692"/>
    </source>
</evidence>
<evidence type="ECO:0000256" key="6">
    <source>
        <dbReference type="ARBA" id="ARBA00023136"/>
    </source>
</evidence>
<dbReference type="PANTHER" id="PTHR30026:SF5">
    <property type="entry name" value="ABC-TYPE EFFLUX SYSTEM SECRETIN COMPONENT"/>
    <property type="match status" value="1"/>
</dbReference>
<keyword evidence="5" id="KW-0812">Transmembrane</keyword>
<dbReference type="InterPro" id="IPR051906">
    <property type="entry name" value="TolC-like"/>
</dbReference>
<gene>
    <name evidence="9" type="ordered locus">Emin_1027</name>
</gene>
<dbReference type="SUPFAM" id="SSF56954">
    <property type="entry name" value="Outer membrane efflux proteins (OEP)"/>
    <property type="match status" value="1"/>
</dbReference>
<comment type="subcellular location">
    <subcellularLocation>
        <location evidence="1">Cell outer membrane</location>
    </subcellularLocation>
</comment>
<dbReference type="EMBL" id="CP001055">
    <property type="protein sequence ID" value="ACC98580.1"/>
    <property type="molecule type" value="Genomic_DNA"/>
</dbReference>
<evidence type="ECO:0000256" key="7">
    <source>
        <dbReference type="ARBA" id="ARBA00023237"/>
    </source>
</evidence>
<dbReference type="PANTHER" id="PTHR30026">
    <property type="entry name" value="OUTER MEMBRANE PROTEIN TOLC"/>
    <property type="match status" value="1"/>
</dbReference>
<keyword evidence="8" id="KW-0732">Signal</keyword>
<evidence type="ECO:0000256" key="3">
    <source>
        <dbReference type="ARBA" id="ARBA00022448"/>
    </source>
</evidence>
<keyword evidence="6" id="KW-0472">Membrane</keyword>
<dbReference type="OrthoDB" id="9810862at2"/>
<dbReference type="Gene3D" id="1.20.1600.10">
    <property type="entry name" value="Outer membrane efflux proteins (OEP)"/>
    <property type="match status" value="1"/>
</dbReference>
<evidence type="ECO:0000313" key="10">
    <source>
        <dbReference type="Proteomes" id="UP000001029"/>
    </source>
</evidence>
<evidence type="ECO:0000256" key="8">
    <source>
        <dbReference type="SAM" id="SignalP"/>
    </source>
</evidence>
<keyword evidence="10" id="KW-1185">Reference proteome</keyword>
<dbReference type="GO" id="GO:0015288">
    <property type="term" value="F:porin activity"/>
    <property type="evidence" value="ECO:0007669"/>
    <property type="project" value="TreeGrafter"/>
</dbReference>
<dbReference type="InterPro" id="IPR003423">
    <property type="entry name" value="OMP_efflux"/>
</dbReference>
<evidence type="ECO:0000256" key="2">
    <source>
        <dbReference type="ARBA" id="ARBA00007613"/>
    </source>
</evidence>
<feature type="signal peptide" evidence="8">
    <location>
        <begin position="1"/>
        <end position="21"/>
    </location>
</feature>
<proteinExistence type="inferred from homology"/>
<dbReference type="GO" id="GO:1990281">
    <property type="term" value="C:efflux pump complex"/>
    <property type="evidence" value="ECO:0007669"/>
    <property type="project" value="TreeGrafter"/>
</dbReference>
<sequence>MKIIKQCGAAVFILTAVFSYAKDYTFENALNRTLAIDENILAVQKDVYRAAAENRAAAGLYFPKIGVQGKYTRINDPIGIDLNSIRDAIQPLYPPSVILPDFYTQVQDDNFFKAQAVASMPVFTGGKIRAANIAAKSSLEEAVAKLDGARDNVLVDVSTKYFRAMLAKKVVKVRREYMNSTREHADNSAKMFKAGTIAKVEKMSADLSYTQARRDFNSSLNDRELASVMLQSLLSESEPVNTVSDLFVCHKEDVDTLEYFKKLAFQNHYSLRILNSKKKAADANIKAQKSTFMPSVYLFGTRELHEHDLTILEPEYAYGVGFEWNIFEGFGGYNRSKAAKRQREMVDFLKEKQLKDIDTYVEHFHKKMLNAVYNYEAVREEIKFAKEFLRMRTLAYKAGTGTSLEVNMARTQLLKAELDSLSASYDFVVSLSNLLSLTGRTQDFAKYQGKCL</sequence>
<dbReference type="STRING" id="445932.Emin_1027"/>
<accession>B2KDI4</accession>
<dbReference type="KEGG" id="emi:Emin_1027"/>
<feature type="chain" id="PRO_5002779887" evidence="8">
    <location>
        <begin position="22"/>
        <end position="452"/>
    </location>
</feature>
<evidence type="ECO:0000313" key="9">
    <source>
        <dbReference type="EMBL" id="ACC98580.1"/>
    </source>
</evidence>
<dbReference type="GO" id="GO:0009279">
    <property type="term" value="C:cell outer membrane"/>
    <property type="evidence" value="ECO:0007669"/>
    <property type="project" value="UniProtKB-SubCell"/>
</dbReference>
<dbReference type="RefSeq" id="WP_012415195.1">
    <property type="nucleotide sequence ID" value="NC_010644.1"/>
</dbReference>
<comment type="similarity">
    <text evidence="2">Belongs to the outer membrane factor (OMF) (TC 1.B.17) family.</text>
</comment>
<keyword evidence="3" id="KW-0813">Transport</keyword>
<reference evidence="9 10" key="1">
    <citation type="journal article" date="2009" name="Appl. Environ. Microbiol.">
        <title>Genomic analysis of 'Elusimicrobium minutum,' the first cultivated representative of the phylum 'Elusimicrobia' (formerly termite group 1).</title>
        <authorList>
            <person name="Herlemann D.P.R."/>
            <person name="Geissinger O."/>
            <person name="Ikeda-Ohtsubo W."/>
            <person name="Kunin V."/>
            <person name="Sun H."/>
            <person name="Lapidus A."/>
            <person name="Hugenholtz P."/>
            <person name="Brune A."/>
        </authorList>
    </citation>
    <scope>NUCLEOTIDE SEQUENCE [LARGE SCALE GENOMIC DNA]</scope>
    <source>
        <strain evidence="9 10">Pei191</strain>
    </source>
</reference>
<protein>
    <submittedName>
        <fullName evidence="9">Outer membrane efflux protein</fullName>
    </submittedName>
</protein>
<evidence type="ECO:0000256" key="4">
    <source>
        <dbReference type="ARBA" id="ARBA00022452"/>
    </source>
</evidence>
<name>B2KDI4_ELUMP</name>
<keyword evidence="7" id="KW-0998">Cell outer membrane</keyword>
<dbReference type="HOGENOM" id="CLU_012817_9_0_0"/>
<evidence type="ECO:0000256" key="1">
    <source>
        <dbReference type="ARBA" id="ARBA00004442"/>
    </source>
</evidence>
<organism evidence="9 10">
    <name type="scientific">Elusimicrobium minutum (strain Pei191)</name>
    <dbReference type="NCBI Taxonomy" id="445932"/>
    <lineage>
        <taxon>Bacteria</taxon>
        <taxon>Pseudomonadati</taxon>
        <taxon>Elusimicrobiota</taxon>
        <taxon>Elusimicrobia</taxon>
        <taxon>Elusimicrobiales</taxon>
        <taxon>Elusimicrobiaceae</taxon>
        <taxon>Elusimicrobium</taxon>
    </lineage>
</organism>
<keyword evidence="4" id="KW-1134">Transmembrane beta strand</keyword>
<dbReference type="AlphaFoldDB" id="B2KDI4"/>
<dbReference type="Pfam" id="PF02321">
    <property type="entry name" value="OEP"/>
    <property type="match status" value="2"/>
</dbReference>
<dbReference type="Proteomes" id="UP000001029">
    <property type="component" value="Chromosome"/>
</dbReference>
<dbReference type="GO" id="GO:0015562">
    <property type="term" value="F:efflux transmembrane transporter activity"/>
    <property type="evidence" value="ECO:0007669"/>
    <property type="project" value="InterPro"/>
</dbReference>